<dbReference type="InterPro" id="IPR021269">
    <property type="entry name" value="DUF2848"/>
</dbReference>
<proteinExistence type="predicted"/>
<organism evidence="1 2">
    <name type="scientific">Falsiroseomonas selenitidurans</name>
    <dbReference type="NCBI Taxonomy" id="2716335"/>
    <lineage>
        <taxon>Bacteria</taxon>
        <taxon>Pseudomonadati</taxon>
        <taxon>Pseudomonadota</taxon>
        <taxon>Alphaproteobacteria</taxon>
        <taxon>Acetobacterales</taxon>
        <taxon>Roseomonadaceae</taxon>
        <taxon>Falsiroseomonas</taxon>
    </lineage>
</organism>
<name>A0ABX1DZ10_9PROT</name>
<reference evidence="1 2" key="1">
    <citation type="submission" date="2020-03" db="EMBL/GenBank/DDBJ databases">
        <title>Roseomonas selenitidurans sp. nov. isolated from urban soil.</title>
        <authorList>
            <person name="Liu H."/>
        </authorList>
    </citation>
    <scope>NUCLEOTIDE SEQUENCE [LARGE SCALE GENOMIC DNA]</scope>
    <source>
        <strain evidence="1 2">BU-1</strain>
    </source>
</reference>
<keyword evidence="2" id="KW-1185">Reference proteome</keyword>
<comment type="caution">
    <text evidence="1">The sequence shown here is derived from an EMBL/GenBank/DDBJ whole genome shotgun (WGS) entry which is preliminary data.</text>
</comment>
<dbReference type="SUPFAM" id="SSF56529">
    <property type="entry name" value="FAH"/>
    <property type="match status" value="1"/>
</dbReference>
<dbReference type="Proteomes" id="UP000787635">
    <property type="component" value="Unassembled WGS sequence"/>
</dbReference>
<dbReference type="RefSeq" id="WP_168027238.1">
    <property type="nucleotide sequence ID" value="NZ_JAAVNE010000002.1"/>
</dbReference>
<gene>
    <name evidence="1" type="ORF">HEQ75_01960</name>
</gene>
<evidence type="ECO:0000313" key="1">
    <source>
        <dbReference type="EMBL" id="NKC29610.1"/>
    </source>
</evidence>
<evidence type="ECO:0000313" key="2">
    <source>
        <dbReference type="Proteomes" id="UP000787635"/>
    </source>
</evidence>
<dbReference type="InterPro" id="IPR036663">
    <property type="entry name" value="Fumarylacetoacetase_C_sf"/>
</dbReference>
<protein>
    <submittedName>
        <fullName evidence="1">DUF2848 domain-containing protein</fullName>
    </submittedName>
</protein>
<dbReference type="Pfam" id="PF11010">
    <property type="entry name" value="DUF2848"/>
    <property type="match status" value="1"/>
</dbReference>
<dbReference type="EMBL" id="JAAVNE010000002">
    <property type="protein sequence ID" value="NKC29610.1"/>
    <property type="molecule type" value="Genomic_DNA"/>
</dbReference>
<sequence>MLTFDRVSAQGTDRIALAPAALTIAGWAGRDEAALRHHIEELAALGVPPPSSVPVYYRGAAALLTQAPVLEVLGPDSSGEVEPVLVSLADGLWLGVGSDHTDRKAEAAGIALSKQLCGKPLGQGLWRFEEVEAHWDQLLLRAWATQDGVEVLYQEGALAALRHPRDLLARRPGGPGLPPGHVMFCGTLGAIGGIRPAERFRMELHDLVLDRRLHHAYAIAPLPVVA</sequence>
<accession>A0ABX1DZ10</accession>